<evidence type="ECO:0000256" key="2">
    <source>
        <dbReference type="ARBA" id="ARBA00022729"/>
    </source>
</evidence>
<dbReference type="InterPro" id="IPR008939">
    <property type="entry name" value="Lytic_TGlycosylase_superhlx_U"/>
</dbReference>
<evidence type="ECO:0008006" key="8">
    <source>
        <dbReference type="Google" id="ProtNLM"/>
    </source>
</evidence>
<feature type="domain" description="Transglycosylase SLT" evidence="4">
    <location>
        <begin position="528"/>
        <end position="638"/>
    </location>
</feature>
<evidence type="ECO:0000313" key="7">
    <source>
        <dbReference type="Proteomes" id="UP000078596"/>
    </source>
</evidence>
<evidence type="ECO:0000256" key="3">
    <source>
        <dbReference type="SAM" id="MobiDB-lite"/>
    </source>
</evidence>
<dbReference type="OrthoDB" id="92254at2"/>
<dbReference type="Pfam" id="PF14718">
    <property type="entry name" value="SLT_L"/>
    <property type="match status" value="1"/>
</dbReference>
<dbReference type="InterPro" id="IPR008258">
    <property type="entry name" value="Transglycosylase_SLT_dom_1"/>
</dbReference>
<dbReference type="Gene3D" id="1.25.20.10">
    <property type="entry name" value="Bacterial muramidases"/>
    <property type="match status" value="1"/>
</dbReference>
<proteinExistence type="inferred from homology"/>
<dbReference type="SUPFAM" id="SSF53955">
    <property type="entry name" value="Lysozyme-like"/>
    <property type="match status" value="1"/>
</dbReference>
<keyword evidence="2" id="KW-0732">Signal</keyword>
<dbReference type="Gene3D" id="1.10.530.10">
    <property type="match status" value="1"/>
</dbReference>
<dbReference type="Proteomes" id="UP000078596">
    <property type="component" value="Chromosome"/>
</dbReference>
<dbReference type="PANTHER" id="PTHR37423:SF5">
    <property type="entry name" value="SOLUBLE LYTIC MUREIN TRANSGLYCOSYLASE"/>
    <property type="match status" value="1"/>
</dbReference>
<feature type="region of interest" description="Disordered" evidence="3">
    <location>
        <begin position="694"/>
        <end position="735"/>
    </location>
</feature>
<feature type="compositionally biased region" description="Low complexity" evidence="3">
    <location>
        <begin position="711"/>
        <end position="728"/>
    </location>
</feature>
<keyword evidence="7" id="KW-1185">Reference proteome</keyword>
<dbReference type="AlphaFoldDB" id="A0A191ZEA7"/>
<dbReference type="InterPro" id="IPR012289">
    <property type="entry name" value="Lytic_TGlycosylase_superhlx_L"/>
</dbReference>
<dbReference type="Pfam" id="PF01464">
    <property type="entry name" value="SLT"/>
    <property type="match status" value="1"/>
</dbReference>
<dbReference type="GO" id="GO:0042597">
    <property type="term" value="C:periplasmic space"/>
    <property type="evidence" value="ECO:0007669"/>
    <property type="project" value="InterPro"/>
</dbReference>
<evidence type="ECO:0000259" key="5">
    <source>
        <dbReference type="Pfam" id="PF14718"/>
    </source>
</evidence>
<dbReference type="KEGG" id="haz:A9404_01375"/>
<dbReference type="SUPFAM" id="SSF48435">
    <property type="entry name" value="Bacterial muramidases"/>
    <property type="match status" value="1"/>
</dbReference>
<dbReference type="GO" id="GO:0004553">
    <property type="term" value="F:hydrolase activity, hydrolyzing O-glycosyl compounds"/>
    <property type="evidence" value="ECO:0007669"/>
    <property type="project" value="InterPro"/>
</dbReference>
<protein>
    <recommendedName>
        <fullName evidence="8">Transglycosylase SLT domain-containing protein</fullName>
    </recommendedName>
</protein>
<evidence type="ECO:0000259" key="4">
    <source>
        <dbReference type="Pfam" id="PF01464"/>
    </source>
</evidence>
<dbReference type="CDD" id="cd13401">
    <property type="entry name" value="Slt70-like"/>
    <property type="match status" value="1"/>
</dbReference>
<dbReference type="EMBL" id="CP016027">
    <property type="protein sequence ID" value="ANJ66203.1"/>
    <property type="molecule type" value="Genomic_DNA"/>
</dbReference>
<gene>
    <name evidence="6" type="ORF">A9404_01375</name>
</gene>
<sequence>MRASGSFLKQVMGRRRLWPASLLIGAMLAVSGLPVRGDEPSAGSAPTGSQSVSPVVRIDWSVPDAFTQGLAAIAQGDNAAVAGAVSTLGVNPLATYLQFRWLMDTVNQNPDRVEDFLKAHPSYPFSKDLKAALLRSLARQNAWASYLAAVDLPPTLKPTRVRTCQMLQAAIETNAMDAQRIELAERVWAVGHSQPDECDPVFTWLHDHDRLTPALYHKRIRAAVLAGNISLGKYLVKTGSVQKIRGLDAYLAGWSKVEQAPEQVVRDDLAQRADHVLGAEERAQLIQALTILSRLDPAATHDYLGKLPTIWAVPQADRDDIARRVALKAAYTRMPEAYDWLKALPSSVQDEETRTWLARAALRAEDWPRLKAAISAMPEDLAQQSEWQYWLARADDALGDEASAKARWRALLPEPDYYGFLAADRLGMAYPWPKLPPLPRVSVEQVARLPAVQLAFYLRAVNLTDDARRAFSYALDEIPADQLPALTLLAEQSQWYDRVSIAIARMGKQNDPSWFAARFPTPWHGEVNQQAAQQGVDPNWLYAMIRRESLFMSDVGSGVGAQGLMQLMPRTASWINRKAGLGLNDPDLHDPQTSITLGAAYLSYLNQRFSGQLPLAVAAYNAGPGRVRQWLPESRTLPGDVWVDTILFDETRHYVRAVLAATVIYAWRDRKVDGQKAGQKADDRPAPETLMALLTPIQPLNPPSEDQGDTAAVSPAAGASSPIAAVSSHQTVPGR</sequence>
<accession>A0A191ZEA7</accession>
<dbReference type="STRING" id="1860122.A9404_01375"/>
<reference evidence="6 7" key="1">
    <citation type="submission" date="2016-06" db="EMBL/GenBank/DDBJ databases">
        <title>Insight into the functional genes involving in sulfur oxidation in Pearl River water.</title>
        <authorList>
            <person name="Luo J."/>
            <person name="Tan X."/>
            <person name="Lin W."/>
        </authorList>
    </citation>
    <scope>NUCLEOTIDE SEQUENCE [LARGE SCALE GENOMIC DNA]</scope>
    <source>
        <strain evidence="6 7">LS2</strain>
    </source>
</reference>
<dbReference type="PANTHER" id="PTHR37423">
    <property type="entry name" value="SOLUBLE LYTIC MUREIN TRANSGLYCOSYLASE-RELATED"/>
    <property type="match status" value="1"/>
</dbReference>
<evidence type="ECO:0000313" key="6">
    <source>
        <dbReference type="EMBL" id="ANJ66203.1"/>
    </source>
</evidence>
<name>A0A191ZEA7_9GAMM</name>
<feature type="domain" description="Lytic transglycosylase superhelical linker" evidence="5">
    <location>
        <begin position="446"/>
        <end position="498"/>
    </location>
</feature>
<evidence type="ECO:0000256" key="1">
    <source>
        <dbReference type="ARBA" id="ARBA00007734"/>
    </source>
</evidence>
<organism evidence="6 7">
    <name type="scientific">Halothiobacillus diazotrophicus</name>
    <dbReference type="NCBI Taxonomy" id="1860122"/>
    <lineage>
        <taxon>Bacteria</taxon>
        <taxon>Pseudomonadati</taxon>
        <taxon>Pseudomonadota</taxon>
        <taxon>Gammaproteobacteria</taxon>
        <taxon>Chromatiales</taxon>
        <taxon>Halothiobacillaceae</taxon>
        <taxon>Halothiobacillus</taxon>
    </lineage>
</organism>
<comment type="similarity">
    <text evidence="1">Belongs to the transglycosylase Slt family.</text>
</comment>
<dbReference type="InterPro" id="IPR023346">
    <property type="entry name" value="Lysozyme-like_dom_sf"/>
</dbReference>